<dbReference type="InterPro" id="IPR010870">
    <property type="entry name" value="Porin_O/P"/>
</dbReference>
<comment type="caution">
    <text evidence="1">The sequence shown here is derived from an EMBL/GenBank/DDBJ whole genome shotgun (WGS) entry which is preliminary data.</text>
</comment>
<organism evidence="1 2">
    <name type="scientific">Psychroflexus maritimus</name>
    <dbReference type="NCBI Taxonomy" id="2714865"/>
    <lineage>
        <taxon>Bacteria</taxon>
        <taxon>Pseudomonadati</taxon>
        <taxon>Bacteroidota</taxon>
        <taxon>Flavobacteriia</taxon>
        <taxon>Flavobacteriales</taxon>
        <taxon>Flavobacteriaceae</taxon>
        <taxon>Psychroflexus</taxon>
    </lineage>
</organism>
<protein>
    <submittedName>
        <fullName evidence="1">Porin</fullName>
    </submittedName>
</protein>
<dbReference type="EMBL" id="JAANAS010000032">
    <property type="protein sequence ID" value="NGZ89130.1"/>
    <property type="molecule type" value="Genomic_DNA"/>
</dbReference>
<gene>
    <name evidence="1" type="ORF">G7034_02570</name>
</gene>
<evidence type="ECO:0000313" key="2">
    <source>
        <dbReference type="Proteomes" id="UP000643701"/>
    </source>
</evidence>
<dbReference type="AlphaFoldDB" id="A0A967AGS5"/>
<proteinExistence type="predicted"/>
<sequence length="406" mass="47411">MRRIVKIFIFICSCQLTAQIEADSLSNDLRLSSLPYYNYGRGLGVTSKDSVFQMNLRFRMQNRASYYHLPEEDYDKMDAKIRRLRLRFDGFLGNPKFLYAIQLSFTSDDLGEFQENEERFNVIRDAVVMYRPDENWNIIFGQTKLPGNRQRVNSSGALQLTDRTINNASFNIDRDFGVQVHYIKDFQDKLSYNFLTAFSSGRGRNFPNEFDAGGAVTTKAELFPFGTFQKDGRYFEGDILREKRFKLMLSGAYHYNSNALRNRGQIGLDLWETATIRSGFIDVMFKYQGFAGMFAYMNRTSPEVFQSNPENINDQRFIVVGEGYDSQLSYVFPSNYEIIARYSKQNLASEIEKFVPSSNEIAIGLTRYFWEHAFKIQVEVNRREFLPINAEKFDEYYVRFQVEMGI</sequence>
<accession>A0A967AGS5</accession>
<dbReference type="Gene3D" id="2.40.160.10">
    <property type="entry name" value="Porin"/>
    <property type="match status" value="1"/>
</dbReference>
<reference evidence="1" key="1">
    <citation type="submission" date="2020-03" db="EMBL/GenBank/DDBJ databases">
        <title>Psychroflexus Maritimus sp. nov., isolate from marine sediment.</title>
        <authorList>
            <person name="Zhong Y.-L."/>
        </authorList>
    </citation>
    <scope>NUCLEOTIDE SEQUENCE</scope>
    <source>
        <strain evidence="1">C1</strain>
    </source>
</reference>
<name>A0A967AGS5_9FLAO</name>
<dbReference type="RefSeq" id="WP_166399399.1">
    <property type="nucleotide sequence ID" value="NZ_JAANAS010000032.1"/>
</dbReference>
<dbReference type="InterPro" id="IPR023614">
    <property type="entry name" value="Porin_dom_sf"/>
</dbReference>
<dbReference type="Pfam" id="PF07396">
    <property type="entry name" value="Porin_O_P"/>
    <property type="match status" value="1"/>
</dbReference>
<keyword evidence="2" id="KW-1185">Reference proteome</keyword>
<evidence type="ECO:0000313" key="1">
    <source>
        <dbReference type="EMBL" id="NGZ89130.1"/>
    </source>
</evidence>
<dbReference type="Proteomes" id="UP000643701">
    <property type="component" value="Unassembled WGS sequence"/>
</dbReference>